<dbReference type="InterPro" id="IPR002816">
    <property type="entry name" value="TraB/PrgY/GumN_fam"/>
</dbReference>
<protein>
    <recommendedName>
        <fullName evidence="3">TraB family protein</fullName>
    </recommendedName>
</protein>
<dbReference type="PANTHER" id="PTHR21530:SF7">
    <property type="entry name" value="TRAB DOMAIN-CONTAINING PROTEIN"/>
    <property type="match status" value="1"/>
</dbReference>
<evidence type="ECO:0000313" key="2">
    <source>
        <dbReference type="Proteomes" id="UP000001568"/>
    </source>
</evidence>
<name>A4RXP9_OSTLU</name>
<dbReference type="PANTHER" id="PTHR21530">
    <property type="entry name" value="PHEROMONE SHUTDOWN PROTEIN"/>
    <property type="match status" value="1"/>
</dbReference>
<dbReference type="eggNOG" id="KOG2860">
    <property type="taxonomic scope" value="Eukaryota"/>
</dbReference>
<reference evidence="1 2" key="1">
    <citation type="journal article" date="2007" name="Proc. Natl. Acad. Sci. U.S.A.">
        <title>The tiny eukaryote Ostreococcus provides genomic insights into the paradox of plankton speciation.</title>
        <authorList>
            <person name="Palenik B."/>
            <person name="Grimwood J."/>
            <person name="Aerts A."/>
            <person name="Rouze P."/>
            <person name="Salamov A."/>
            <person name="Putnam N."/>
            <person name="Dupont C."/>
            <person name="Jorgensen R."/>
            <person name="Derelle E."/>
            <person name="Rombauts S."/>
            <person name="Zhou K."/>
            <person name="Otillar R."/>
            <person name="Merchant S.S."/>
            <person name="Podell S."/>
            <person name="Gaasterland T."/>
            <person name="Napoli C."/>
            <person name="Gendler K."/>
            <person name="Manuell A."/>
            <person name="Tai V."/>
            <person name="Vallon O."/>
            <person name="Piganeau G."/>
            <person name="Jancek S."/>
            <person name="Heijde M."/>
            <person name="Jabbari K."/>
            <person name="Bowler C."/>
            <person name="Lohr M."/>
            <person name="Robbens S."/>
            <person name="Werner G."/>
            <person name="Dubchak I."/>
            <person name="Pazour G.J."/>
            <person name="Ren Q."/>
            <person name="Paulsen I."/>
            <person name="Delwiche C."/>
            <person name="Schmutz J."/>
            <person name="Rokhsar D."/>
            <person name="Van de Peer Y."/>
            <person name="Moreau H."/>
            <person name="Grigoriev I.V."/>
        </authorList>
    </citation>
    <scope>NUCLEOTIDE SEQUENCE [LARGE SCALE GENOMIC DNA]</scope>
    <source>
        <strain evidence="1 2">CCE9901</strain>
    </source>
</reference>
<dbReference type="HOGENOM" id="CLU_066331_1_0_1"/>
<dbReference type="KEGG" id="olu:OSTLU_38424"/>
<dbReference type="Pfam" id="PF01963">
    <property type="entry name" value="TraB_PrgY_gumN"/>
    <property type="match status" value="2"/>
</dbReference>
<keyword evidence="2" id="KW-1185">Reference proteome</keyword>
<organism evidence="1 2">
    <name type="scientific">Ostreococcus lucimarinus (strain CCE9901)</name>
    <dbReference type="NCBI Taxonomy" id="436017"/>
    <lineage>
        <taxon>Eukaryota</taxon>
        <taxon>Viridiplantae</taxon>
        <taxon>Chlorophyta</taxon>
        <taxon>Mamiellophyceae</taxon>
        <taxon>Mamiellales</taxon>
        <taxon>Bathycoccaceae</taxon>
        <taxon>Ostreococcus</taxon>
    </lineage>
</organism>
<dbReference type="CDD" id="cd14726">
    <property type="entry name" value="TraB_PrgY-like"/>
    <property type="match status" value="1"/>
</dbReference>
<evidence type="ECO:0008006" key="3">
    <source>
        <dbReference type="Google" id="ProtNLM"/>
    </source>
</evidence>
<gene>
    <name evidence="1" type="ORF">OSTLU_38424</name>
</gene>
<dbReference type="RefSeq" id="XP_001418030.1">
    <property type="nucleotide sequence ID" value="XM_001417993.1"/>
</dbReference>
<accession>A4RXP9</accession>
<evidence type="ECO:0000313" key="1">
    <source>
        <dbReference type="EMBL" id="ABO96323.1"/>
    </source>
</evidence>
<sequence>MEYVSDGGVETLSILRSSSTPREIYLVGTAHVSERSAREVRELIRLVKPSVVHVELCEQRLRTMRERIVDDEEKKPDFLGAFAGGNVGDGLLQAAFKTFYSFFKLSGLDPGAEFKEAVKEAGCIGAKIVCADRDVTMTLRRLRESVTTMDVMAIVMGRTRPGGPPPPSAMGGSMDNIEHIVENLKTRRHIREMREYLAYQMPKIARVFVDERDEIMVEALLRCKGERVVAVVGMAHMDGIERRWEEAQKRLRLKVG</sequence>
<dbReference type="OMA" id="MSYLRYV"/>
<dbReference type="Gramene" id="ABO96323">
    <property type="protein sequence ID" value="ABO96323"/>
    <property type="gene ID" value="OSTLU_38424"/>
</dbReference>
<dbReference type="AlphaFoldDB" id="A4RXP9"/>
<dbReference type="OrthoDB" id="48306at2759"/>
<dbReference type="InterPro" id="IPR046345">
    <property type="entry name" value="TraB_PrgY-like"/>
</dbReference>
<dbReference type="Proteomes" id="UP000001568">
    <property type="component" value="Chromosome 5"/>
</dbReference>
<dbReference type="GeneID" id="5001888"/>
<dbReference type="EMBL" id="CP000585">
    <property type="protein sequence ID" value="ABO96323.1"/>
    <property type="molecule type" value="Genomic_DNA"/>
</dbReference>
<proteinExistence type="predicted"/>